<protein>
    <submittedName>
        <fullName evidence="1">Uncharacterized protein</fullName>
    </submittedName>
</protein>
<sequence>MPCGATSASTAVESAYERGNLQTCSHACVLARGRLCVSFTPPPWFPPVPASCARSTTAPPPRGTAVASHNSAELRHDAGHARPHASHLPLHHLRVCIKAPDDSASGTAAAVSLGCRDLTLRYCARRGRSTCASHAQLRRLC</sequence>
<accession>Q5Z960</accession>
<reference evidence="2" key="1">
    <citation type="journal article" date="2005" name="Nature">
        <title>The map-based sequence of the rice genome.</title>
        <authorList>
            <consortium name="International rice genome sequencing project (IRGSP)"/>
            <person name="Matsumoto T."/>
            <person name="Wu J."/>
            <person name="Kanamori H."/>
            <person name="Katayose Y."/>
            <person name="Fujisawa M."/>
            <person name="Namiki N."/>
            <person name="Mizuno H."/>
            <person name="Yamamoto K."/>
            <person name="Antonio B.A."/>
            <person name="Baba T."/>
            <person name="Sakata K."/>
            <person name="Nagamura Y."/>
            <person name="Aoki H."/>
            <person name="Arikawa K."/>
            <person name="Arita K."/>
            <person name="Bito T."/>
            <person name="Chiden Y."/>
            <person name="Fujitsuka N."/>
            <person name="Fukunaka R."/>
            <person name="Hamada M."/>
            <person name="Harada C."/>
            <person name="Hayashi A."/>
            <person name="Hijishita S."/>
            <person name="Honda M."/>
            <person name="Hosokawa S."/>
            <person name="Ichikawa Y."/>
            <person name="Idonuma A."/>
            <person name="Iijima M."/>
            <person name="Ikeda M."/>
            <person name="Ikeno M."/>
            <person name="Ito K."/>
            <person name="Ito S."/>
            <person name="Ito T."/>
            <person name="Ito Y."/>
            <person name="Ito Y."/>
            <person name="Iwabuchi A."/>
            <person name="Kamiya K."/>
            <person name="Karasawa W."/>
            <person name="Kurita K."/>
            <person name="Katagiri S."/>
            <person name="Kikuta A."/>
            <person name="Kobayashi H."/>
            <person name="Kobayashi N."/>
            <person name="Machita K."/>
            <person name="Maehara T."/>
            <person name="Masukawa M."/>
            <person name="Mizubayashi T."/>
            <person name="Mukai Y."/>
            <person name="Nagasaki H."/>
            <person name="Nagata Y."/>
            <person name="Naito S."/>
            <person name="Nakashima M."/>
            <person name="Nakama Y."/>
            <person name="Nakamichi Y."/>
            <person name="Nakamura M."/>
            <person name="Meguro A."/>
            <person name="Negishi M."/>
            <person name="Ohta I."/>
            <person name="Ohta T."/>
            <person name="Okamoto M."/>
            <person name="Ono N."/>
            <person name="Saji S."/>
            <person name="Sakaguchi M."/>
            <person name="Sakai K."/>
            <person name="Shibata M."/>
            <person name="Shimokawa T."/>
            <person name="Song J."/>
            <person name="Takazaki Y."/>
            <person name="Terasawa K."/>
            <person name="Tsugane M."/>
            <person name="Tsuji K."/>
            <person name="Ueda S."/>
            <person name="Waki K."/>
            <person name="Yamagata H."/>
            <person name="Yamamoto M."/>
            <person name="Yamamoto S."/>
            <person name="Yamane H."/>
            <person name="Yoshiki S."/>
            <person name="Yoshihara R."/>
            <person name="Yukawa K."/>
            <person name="Zhong H."/>
            <person name="Yano M."/>
            <person name="Yuan Q."/>
            <person name="Ouyang S."/>
            <person name="Liu J."/>
            <person name="Jones K.M."/>
            <person name="Gansberger K."/>
            <person name="Moffat K."/>
            <person name="Hill J."/>
            <person name="Bera J."/>
            <person name="Fadrosh D."/>
            <person name="Jin S."/>
            <person name="Johri S."/>
            <person name="Kim M."/>
            <person name="Overton L."/>
            <person name="Reardon M."/>
            <person name="Tsitrin T."/>
            <person name="Vuong H."/>
            <person name="Weaver B."/>
            <person name="Ciecko A."/>
            <person name="Tallon L."/>
            <person name="Jackson J."/>
            <person name="Pai G."/>
            <person name="Aken S.V."/>
            <person name="Utterback T."/>
            <person name="Reidmuller S."/>
            <person name="Feldblyum T."/>
            <person name="Hsiao J."/>
            <person name="Zismann V."/>
            <person name="Iobst S."/>
            <person name="de Vazeille A.R."/>
            <person name="Buell C.R."/>
            <person name="Ying K."/>
            <person name="Li Y."/>
            <person name="Lu T."/>
            <person name="Huang Y."/>
            <person name="Zhao Q."/>
            <person name="Feng Q."/>
            <person name="Zhang L."/>
            <person name="Zhu J."/>
            <person name="Weng Q."/>
            <person name="Mu J."/>
            <person name="Lu Y."/>
            <person name="Fan D."/>
            <person name="Liu Y."/>
            <person name="Guan J."/>
            <person name="Zhang Y."/>
            <person name="Yu S."/>
            <person name="Liu X."/>
            <person name="Zhang Y."/>
            <person name="Hong G."/>
            <person name="Han B."/>
            <person name="Choisne N."/>
            <person name="Demange N."/>
            <person name="Orjeda G."/>
            <person name="Samain S."/>
            <person name="Cattolico L."/>
            <person name="Pelletier E."/>
            <person name="Couloux A."/>
            <person name="Segurens B."/>
            <person name="Wincker P."/>
            <person name="D'Hont A."/>
            <person name="Scarpelli C."/>
            <person name="Weissenbach J."/>
            <person name="Salanoubat M."/>
            <person name="Quetier F."/>
            <person name="Yu Y."/>
            <person name="Kim H.R."/>
            <person name="Rambo T."/>
            <person name="Currie J."/>
            <person name="Collura K."/>
            <person name="Luo M."/>
            <person name="Yang T."/>
            <person name="Ammiraju J.S.S."/>
            <person name="Engler F."/>
            <person name="Soderlund C."/>
            <person name="Wing R.A."/>
            <person name="Palmer L.E."/>
            <person name="de la Bastide M."/>
            <person name="Spiegel L."/>
            <person name="Nascimento L."/>
            <person name="Zutavern T."/>
            <person name="O'Shaughnessy A."/>
            <person name="Dike S."/>
            <person name="Dedhia N."/>
            <person name="Preston R."/>
            <person name="Balija V."/>
            <person name="McCombie W.R."/>
            <person name="Chow T."/>
            <person name="Chen H."/>
            <person name="Chung M."/>
            <person name="Chen C."/>
            <person name="Shaw J."/>
            <person name="Wu H."/>
            <person name="Hsiao K."/>
            <person name="Chao Y."/>
            <person name="Chu M."/>
            <person name="Cheng C."/>
            <person name="Hour A."/>
            <person name="Lee P."/>
            <person name="Lin S."/>
            <person name="Lin Y."/>
            <person name="Liou J."/>
            <person name="Liu S."/>
            <person name="Hsing Y."/>
            <person name="Raghuvanshi S."/>
            <person name="Mohanty A."/>
            <person name="Bharti A.K."/>
            <person name="Gaur A."/>
            <person name="Gupta V."/>
            <person name="Kumar D."/>
            <person name="Ravi V."/>
            <person name="Vij S."/>
            <person name="Kapur A."/>
            <person name="Khurana P."/>
            <person name="Khurana P."/>
            <person name="Khurana J.P."/>
            <person name="Tyagi A.K."/>
            <person name="Gaikwad K."/>
            <person name="Singh A."/>
            <person name="Dalal V."/>
            <person name="Srivastava S."/>
            <person name="Dixit A."/>
            <person name="Pal A.K."/>
            <person name="Ghazi I.A."/>
            <person name="Yadav M."/>
            <person name="Pandit A."/>
            <person name="Bhargava A."/>
            <person name="Sureshbabu K."/>
            <person name="Batra K."/>
            <person name="Sharma T.R."/>
            <person name="Mohapatra T."/>
            <person name="Singh N.K."/>
            <person name="Messing J."/>
            <person name="Nelson A.B."/>
            <person name="Fuks G."/>
            <person name="Kavchok S."/>
            <person name="Keizer G."/>
            <person name="Linton E."/>
            <person name="Llaca V."/>
            <person name="Song R."/>
            <person name="Tanyolac B."/>
            <person name="Young S."/>
            <person name="Ho-Il K."/>
            <person name="Hahn J.H."/>
            <person name="Sangsakoo G."/>
            <person name="Vanavichit A."/>
            <person name="de Mattos Luiz.A.T."/>
            <person name="Zimmer P.D."/>
            <person name="Malone G."/>
            <person name="Dellagostin O."/>
            <person name="de Oliveira A.C."/>
            <person name="Bevan M."/>
            <person name="Bancroft I."/>
            <person name="Minx P."/>
            <person name="Cordum H."/>
            <person name="Wilson R."/>
            <person name="Cheng Z."/>
            <person name="Jin W."/>
            <person name="Jiang J."/>
            <person name="Leong S.A."/>
            <person name="Iwama H."/>
            <person name="Gojobori T."/>
            <person name="Itoh T."/>
            <person name="Niimura Y."/>
            <person name="Fujii Y."/>
            <person name="Habara T."/>
            <person name="Sakai H."/>
            <person name="Sato Y."/>
            <person name="Wilson G."/>
            <person name="Kumar K."/>
            <person name="McCouch S."/>
            <person name="Juretic N."/>
            <person name="Hoen D."/>
            <person name="Wright S."/>
            <person name="Bruskiewich R."/>
            <person name="Bureau T."/>
            <person name="Miyao A."/>
            <person name="Hirochika H."/>
            <person name="Nishikawa T."/>
            <person name="Kadowaki K."/>
            <person name="Sugiura M."/>
            <person name="Burr B."/>
            <person name="Sasaki T."/>
        </authorList>
    </citation>
    <scope>NUCLEOTIDE SEQUENCE [LARGE SCALE GENOMIC DNA]</scope>
    <source>
        <strain evidence="2">cv. Nipponbare</strain>
    </source>
</reference>
<evidence type="ECO:0000313" key="2">
    <source>
        <dbReference type="Proteomes" id="UP000000763"/>
    </source>
</evidence>
<reference evidence="2" key="2">
    <citation type="journal article" date="2008" name="Nucleic Acids Res.">
        <title>The rice annotation project database (RAP-DB): 2008 update.</title>
        <authorList>
            <consortium name="The rice annotation project (RAP)"/>
        </authorList>
    </citation>
    <scope>GENOME REANNOTATION</scope>
    <source>
        <strain evidence="2">cv. Nipponbare</strain>
    </source>
</reference>
<evidence type="ECO:0000313" key="1">
    <source>
        <dbReference type="EMBL" id="BAD53694.1"/>
    </source>
</evidence>
<gene>
    <name evidence="1" type="primary">P0659D09.8</name>
</gene>
<dbReference type="Proteomes" id="UP000000763">
    <property type="component" value="Chromosome 6"/>
</dbReference>
<name>Q5Z960_ORYSJ</name>
<proteinExistence type="predicted"/>
<organism evidence="1 2">
    <name type="scientific">Oryza sativa subsp. japonica</name>
    <name type="common">Rice</name>
    <dbReference type="NCBI Taxonomy" id="39947"/>
    <lineage>
        <taxon>Eukaryota</taxon>
        <taxon>Viridiplantae</taxon>
        <taxon>Streptophyta</taxon>
        <taxon>Embryophyta</taxon>
        <taxon>Tracheophyta</taxon>
        <taxon>Spermatophyta</taxon>
        <taxon>Magnoliopsida</taxon>
        <taxon>Liliopsida</taxon>
        <taxon>Poales</taxon>
        <taxon>Poaceae</taxon>
        <taxon>BOP clade</taxon>
        <taxon>Oryzoideae</taxon>
        <taxon>Oryzeae</taxon>
        <taxon>Oryzinae</taxon>
        <taxon>Oryza</taxon>
        <taxon>Oryza sativa</taxon>
    </lineage>
</organism>
<dbReference type="AlphaFoldDB" id="Q5Z960"/>
<dbReference type="EMBL" id="AP003686">
    <property type="protein sequence ID" value="BAD53694.1"/>
    <property type="molecule type" value="Genomic_DNA"/>
</dbReference>